<sequence length="636" mass="72154">MTNWQHLKIRFSPIFTPFRRYIDIQRFKYRKHYKALSVILVKYINMTDHTSGKKKIWKWLAGVLLFLIVSMGCASLYFSMQWKPVLTEKIKEVVSEGSADLYKIDFKDIHLNLLAGSVTVDSILLAPDTSVFNARKKLGNAPTHLFQVKLARLRLRHIGIFKVWLHKKIIMNDIILENPSINMIYNKVDKKPDTVKDKRSLYELISKTLAAVHIGGIKIADADFDYINGADGRLLNSVKHLNVQIRDFKLDAATEKDTTRFYYAKDVSFELAGYHSLTKDKLYTMKVDTITGSATGQTIRIKGFKMIPMYPDLAFSRKLKVQKDRYDLVFGEVAFTGIDFVKFNLDRVIHAKSLRIGQTIAKVFMNREMPPGSANKGNNFPHMALQRLPIAVTIDTLKLNKVSVAYTEYNPMSQQRGTVNIDQLTGQVLNVTNDSSSLARNHFAVADLNALMIKAAQLNIVIKLNLLAKNGAFSFKGHIGKLDMVKLNPLAQPLGMVEIETGQIQKIDFDVQANEKGSDGTMQLYYNQLKVKLLKEGENGKPVQKKGLLSFLANTLIIKDENPSKNGDLRTAKIHFERPPGASFFNLLWKSVFVGMRETIGLGIIPMQSPEKSRKQVVDKMKERRVKKAEKINGKR</sequence>
<protein>
    <submittedName>
        <fullName evidence="3">Uncharacterized protein</fullName>
    </submittedName>
</protein>
<keyword evidence="4" id="KW-1185">Reference proteome</keyword>
<name>A0A127VHA0_9SPHI</name>
<proteinExistence type="predicted"/>
<dbReference type="KEGG" id="pcm:AY601_3877"/>
<organism evidence="3 4">
    <name type="scientific">Pedobacter cryoconitis</name>
    <dbReference type="NCBI Taxonomy" id="188932"/>
    <lineage>
        <taxon>Bacteria</taxon>
        <taxon>Pseudomonadati</taxon>
        <taxon>Bacteroidota</taxon>
        <taxon>Sphingobacteriia</taxon>
        <taxon>Sphingobacteriales</taxon>
        <taxon>Sphingobacteriaceae</taxon>
        <taxon>Pedobacter</taxon>
    </lineage>
</organism>
<dbReference type="PATRIC" id="fig|188932.3.peg.4026"/>
<dbReference type="AlphaFoldDB" id="A0A127VHA0"/>
<keyword evidence="2" id="KW-0472">Membrane</keyword>
<evidence type="ECO:0000313" key="3">
    <source>
        <dbReference type="EMBL" id="AMQ00733.1"/>
    </source>
</evidence>
<feature type="region of interest" description="Disordered" evidence="1">
    <location>
        <begin position="613"/>
        <end position="636"/>
    </location>
</feature>
<evidence type="ECO:0000313" key="4">
    <source>
        <dbReference type="Proteomes" id="UP000071561"/>
    </source>
</evidence>
<keyword evidence="2" id="KW-0812">Transmembrane</keyword>
<accession>A0A127VHA0</accession>
<feature type="compositionally biased region" description="Basic and acidic residues" evidence="1">
    <location>
        <begin position="613"/>
        <end position="622"/>
    </location>
</feature>
<evidence type="ECO:0000256" key="2">
    <source>
        <dbReference type="SAM" id="Phobius"/>
    </source>
</evidence>
<reference evidence="3 4" key="1">
    <citation type="submission" date="2016-03" db="EMBL/GenBank/DDBJ databases">
        <title>Complete genome sequence of Pedobacter cryoconitis PAMC 27485.</title>
        <authorList>
            <person name="Lee J."/>
            <person name="Kim O.-S."/>
        </authorList>
    </citation>
    <scope>NUCLEOTIDE SEQUENCE [LARGE SCALE GENOMIC DNA]</scope>
    <source>
        <strain evidence="3 4">PAMC 27485</strain>
    </source>
</reference>
<keyword evidence="2" id="KW-1133">Transmembrane helix</keyword>
<feature type="transmembrane region" description="Helical" evidence="2">
    <location>
        <begin position="59"/>
        <end position="80"/>
    </location>
</feature>
<dbReference type="EMBL" id="CP014504">
    <property type="protein sequence ID" value="AMQ00733.1"/>
    <property type="molecule type" value="Genomic_DNA"/>
</dbReference>
<gene>
    <name evidence="3" type="ORF">AY601_3877</name>
</gene>
<dbReference type="Proteomes" id="UP000071561">
    <property type="component" value="Chromosome"/>
</dbReference>
<evidence type="ECO:0000256" key="1">
    <source>
        <dbReference type="SAM" id="MobiDB-lite"/>
    </source>
</evidence>